<feature type="chain" id="PRO_5002033327" evidence="1">
    <location>
        <begin position="17"/>
        <end position="135"/>
    </location>
</feature>
<sequence>MKTIVIISAICVCVSAMTLDELKSGLHTVQSVCMKEIGTAQQIIDDINEGKINMDDENVLLFIECTMKKFNVVDENANFNEKISSDIVRAVLNDNEADQLLAECSPISDPNALIKISKILECFFKYKTINQILNS</sequence>
<protein>
    <submittedName>
        <fullName evidence="2">Odorant binding protein 17</fullName>
    </submittedName>
</protein>
<dbReference type="SUPFAM" id="SSF47565">
    <property type="entry name" value="Insect pheromone/odorant-binding proteins"/>
    <property type="match status" value="1"/>
</dbReference>
<dbReference type="SMR" id="A0A0A7RDX8"/>
<dbReference type="GO" id="GO:0005549">
    <property type="term" value="F:odorant binding"/>
    <property type="evidence" value="ECO:0007669"/>
    <property type="project" value="InterPro"/>
</dbReference>
<dbReference type="AlphaFoldDB" id="A0A0A7RDX8"/>
<evidence type="ECO:0000256" key="1">
    <source>
        <dbReference type="SAM" id="SignalP"/>
    </source>
</evidence>
<proteinExistence type="evidence at transcript level"/>
<organism evidence="2">
    <name type="scientific">Apis cerana cerana</name>
    <name type="common">Oriental honeybee</name>
    <dbReference type="NCBI Taxonomy" id="94128"/>
    <lineage>
        <taxon>Eukaryota</taxon>
        <taxon>Metazoa</taxon>
        <taxon>Ecdysozoa</taxon>
        <taxon>Arthropoda</taxon>
        <taxon>Hexapoda</taxon>
        <taxon>Insecta</taxon>
        <taxon>Pterygota</taxon>
        <taxon>Neoptera</taxon>
        <taxon>Endopterygota</taxon>
        <taxon>Hymenoptera</taxon>
        <taxon>Apocrita</taxon>
        <taxon>Aculeata</taxon>
        <taxon>Apoidea</taxon>
        <taxon>Anthophila</taxon>
        <taxon>Apidae</taxon>
        <taxon>Apis</taxon>
    </lineage>
</organism>
<dbReference type="SMART" id="SM00708">
    <property type="entry name" value="PhBP"/>
    <property type="match status" value="1"/>
</dbReference>
<dbReference type="CDD" id="cd23992">
    <property type="entry name" value="PBP_GOBP"/>
    <property type="match status" value="1"/>
</dbReference>
<dbReference type="EMBL" id="KM591216">
    <property type="protein sequence ID" value="AJA33390.1"/>
    <property type="molecule type" value="mRNA"/>
</dbReference>
<gene>
    <name evidence="2" type="primary">obp17</name>
</gene>
<reference evidence="2" key="1">
    <citation type="submission" date="2014-09" db="EMBL/GenBank/DDBJ databases">
        <title>Cloning and bioinformatic analysis of OBP17 full-length CDS in the Chinese honeybee, Apis cerana cerana (Hymenoptera: Apidae).</title>
        <authorList>
            <person name="Yin L."/>
            <person name="Ji T."/>
        </authorList>
    </citation>
    <scope>NUCLEOTIDE SEQUENCE</scope>
</reference>
<name>A0A0A7RDX8_APICC</name>
<dbReference type="InterPro" id="IPR006170">
    <property type="entry name" value="PBP/GOBP"/>
</dbReference>
<accession>A0A0A7RDX8</accession>
<dbReference type="Pfam" id="PF01395">
    <property type="entry name" value="PBP_GOBP"/>
    <property type="match status" value="1"/>
</dbReference>
<dbReference type="InterPro" id="IPR036728">
    <property type="entry name" value="PBP_GOBP_sf"/>
</dbReference>
<keyword evidence="1" id="KW-0732">Signal</keyword>
<dbReference type="Gene3D" id="1.10.238.20">
    <property type="entry name" value="Pheromone/general odorant binding protein domain"/>
    <property type="match status" value="1"/>
</dbReference>
<feature type="signal peptide" evidence="1">
    <location>
        <begin position="1"/>
        <end position="16"/>
    </location>
</feature>
<evidence type="ECO:0000313" key="2">
    <source>
        <dbReference type="EMBL" id="AJA33390.1"/>
    </source>
</evidence>